<comment type="subcellular location">
    <subcellularLocation>
        <location evidence="1">Endomembrane system</location>
        <topology evidence="1">Multi-pass membrane protein</topology>
    </subcellularLocation>
</comment>
<keyword evidence="4 5" id="KW-0472">Membrane</keyword>
<dbReference type="Proteomes" id="UP000462212">
    <property type="component" value="Unassembled WGS sequence"/>
</dbReference>
<evidence type="ECO:0000259" key="6">
    <source>
        <dbReference type="Pfam" id="PF02656"/>
    </source>
</evidence>
<dbReference type="GO" id="GO:0012505">
    <property type="term" value="C:endomembrane system"/>
    <property type="evidence" value="ECO:0007669"/>
    <property type="project" value="UniProtKB-SubCell"/>
</dbReference>
<organism evidence="7 8">
    <name type="scientific">Lachnellula subtilissima</name>
    <dbReference type="NCBI Taxonomy" id="602034"/>
    <lineage>
        <taxon>Eukaryota</taxon>
        <taxon>Fungi</taxon>
        <taxon>Dikarya</taxon>
        <taxon>Ascomycota</taxon>
        <taxon>Pezizomycotina</taxon>
        <taxon>Leotiomycetes</taxon>
        <taxon>Helotiales</taxon>
        <taxon>Lachnaceae</taxon>
        <taxon>Lachnellula</taxon>
    </lineage>
</organism>
<dbReference type="Pfam" id="PF02656">
    <property type="entry name" value="DUF202"/>
    <property type="match status" value="1"/>
</dbReference>
<dbReference type="InterPro" id="IPR003807">
    <property type="entry name" value="DUF202"/>
</dbReference>
<sequence>MVQPGDEEEASGLRNTYNPLGIPIHPRPVNVAEHQRDRSNIFCIPPLIGPLLFDNTDSDARDHCANERTFLSYLRLSLYMSIVAVAIVISFHLKSKPTPLELRMAKPLGIIFWVLSVACLCLGTGNYVKTVNKYSRRAAIVQTGWKTQSVSSVLRKRRERANDVLAGFDSGGFCYWCRLHTFSGDEFEEILRNIHAWASAITKYISHEHEFGHHKHSERSWGFFNVG</sequence>
<dbReference type="InterPro" id="IPR052053">
    <property type="entry name" value="IM_YidH-like"/>
</dbReference>
<dbReference type="AlphaFoldDB" id="A0A8H8RSI7"/>
<evidence type="ECO:0000313" key="8">
    <source>
        <dbReference type="Proteomes" id="UP000462212"/>
    </source>
</evidence>
<feature type="transmembrane region" description="Helical" evidence="5">
    <location>
        <begin position="76"/>
        <end position="93"/>
    </location>
</feature>
<dbReference type="PANTHER" id="PTHR34187">
    <property type="entry name" value="FGR18P"/>
    <property type="match status" value="1"/>
</dbReference>
<evidence type="ECO:0000256" key="4">
    <source>
        <dbReference type="ARBA" id="ARBA00023136"/>
    </source>
</evidence>
<evidence type="ECO:0000256" key="3">
    <source>
        <dbReference type="ARBA" id="ARBA00022989"/>
    </source>
</evidence>
<dbReference type="OrthoDB" id="5525680at2759"/>
<proteinExistence type="predicted"/>
<keyword evidence="8" id="KW-1185">Reference proteome</keyword>
<accession>A0A8H8RSI7</accession>
<name>A0A8H8RSI7_9HELO</name>
<dbReference type="PANTHER" id="PTHR34187:SF3">
    <property type="entry name" value="DUF DOMAIN PROTEIN (AFU_ORTHOLOGUE AFUA_6G11150)"/>
    <property type="match status" value="1"/>
</dbReference>
<gene>
    <name evidence="7" type="ORF">LSUB1_G004184</name>
</gene>
<feature type="domain" description="DUF202" evidence="6">
    <location>
        <begin position="61"/>
        <end position="132"/>
    </location>
</feature>
<dbReference type="EMBL" id="QGMJ01000205">
    <property type="protein sequence ID" value="TVY39899.1"/>
    <property type="molecule type" value="Genomic_DNA"/>
</dbReference>
<feature type="transmembrane region" description="Helical" evidence="5">
    <location>
        <begin position="108"/>
        <end position="128"/>
    </location>
</feature>
<keyword evidence="2 5" id="KW-0812">Transmembrane</keyword>
<evidence type="ECO:0000256" key="1">
    <source>
        <dbReference type="ARBA" id="ARBA00004127"/>
    </source>
</evidence>
<protein>
    <recommendedName>
        <fullName evidence="6">DUF202 domain-containing protein</fullName>
    </recommendedName>
</protein>
<evidence type="ECO:0000256" key="5">
    <source>
        <dbReference type="SAM" id="Phobius"/>
    </source>
</evidence>
<evidence type="ECO:0000256" key="2">
    <source>
        <dbReference type="ARBA" id="ARBA00022692"/>
    </source>
</evidence>
<reference evidence="7 8" key="1">
    <citation type="submission" date="2018-05" db="EMBL/GenBank/DDBJ databases">
        <title>Genome sequencing and assembly of the regulated plant pathogen Lachnellula willkommii and related sister species for the development of diagnostic species identification markers.</title>
        <authorList>
            <person name="Giroux E."/>
            <person name="Bilodeau G."/>
        </authorList>
    </citation>
    <scope>NUCLEOTIDE SEQUENCE [LARGE SCALE GENOMIC DNA]</scope>
    <source>
        <strain evidence="7 8">CBS 197.66</strain>
    </source>
</reference>
<comment type="caution">
    <text evidence="7">The sequence shown here is derived from an EMBL/GenBank/DDBJ whole genome shotgun (WGS) entry which is preliminary data.</text>
</comment>
<evidence type="ECO:0000313" key="7">
    <source>
        <dbReference type="EMBL" id="TVY39899.1"/>
    </source>
</evidence>
<keyword evidence="3 5" id="KW-1133">Transmembrane helix</keyword>